<evidence type="ECO:0000259" key="5">
    <source>
        <dbReference type="Pfam" id="PF13439"/>
    </source>
</evidence>
<feature type="domain" description="Glycosyl transferase family 1" evidence="4">
    <location>
        <begin position="198"/>
        <end position="358"/>
    </location>
</feature>
<evidence type="ECO:0000313" key="7">
    <source>
        <dbReference type="Proteomes" id="UP000248724"/>
    </source>
</evidence>
<dbReference type="PANTHER" id="PTHR12526">
    <property type="entry name" value="GLYCOSYLTRANSFERASE"/>
    <property type="match status" value="1"/>
</dbReference>
<proteinExistence type="predicted"/>
<evidence type="ECO:0000256" key="3">
    <source>
        <dbReference type="SAM" id="MobiDB-lite"/>
    </source>
</evidence>
<reference evidence="6 7" key="1">
    <citation type="journal article" date="2017" name="Nature">
        <title>Atmospheric trace gases support primary production in Antarctic desert surface soil.</title>
        <authorList>
            <person name="Ji M."/>
            <person name="Greening C."/>
            <person name="Vanwonterghem I."/>
            <person name="Carere C.R."/>
            <person name="Bay S.K."/>
            <person name="Steen J.A."/>
            <person name="Montgomery K."/>
            <person name="Lines T."/>
            <person name="Beardall J."/>
            <person name="van Dorst J."/>
            <person name="Snape I."/>
            <person name="Stott M.B."/>
            <person name="Hugenholtz P."/>
            <person name="Ferrari B.C."/>
        </authorList>
    </citation>
    <scope>NUCLEOTIDE SEQUENCE [LARGE SCALE GENOMIC DNA]</scope>
    <source>
        <strain evidence="6">RRmetagenome_bin12</strain>
    </source>
</reference>
<dbReference type="Pfam" id="PF00534">
    <property type="entry name" value="Glycos_transf_1"/>
    <property type="match status" value="1"/>
</dbReference>
<dbReference type="InterPro" id="IPR028098">
    <property type="entry name" value="Glyco_trans_4-like_N"/>
</dbReference>
<dbReference type="Gene3D" id="3.40.50.2000">
    <property type="entry name" value="Glycogen Phosphorylase B"/>
    <property type="match status" value="2"/>
</dbReference>
<name>A0A2W5Z317_9BACT</name>
<dbReference type="GO" id="GO:0016757">
    <property type="term" value="F:glycosyltransferase activity"/>
    <property type="evidence" value="ECO:0007669"/>
    <property type="project" value="UniProtKB-KW"/>
</dbReference>
<dbReference type="InterPro" id="IPR001296">
    <property type="entry name" value="Glyco_trans_1"/>
</dbReference>
<comment type="caution">
    <text evidence="6">The sequence shown here is derived from an EMBL/GenBank/DDBJ whole genome shotgun (WGS) entry which is preliminary data.</text>
</comment>
<accession>A0A2W5Z317</accession>
<dbReference type="CDD" id="cd03811">
    <property type="entry name" value="GT4_GT28_WabH-like"/>
    <property type="match status" value="1"/>
</dbReference>
<organism evidence="6 7">
    <name type="scientific">Candidatus Aeolococcus gillhamiae</name>
    <dbReference type="NCBI Taxonomy" id="3127015"/>
    <lineage>
        <taxon>Bacteria</taxon>
        <taxon>Bacillati</taxon>
        <taxon>Candidatus Dormiibacterota</taxon>
        <taxon>Candidatus Dormibacteria</taxon>
        <taxon>Candidatus Aeolococcales</taxon>
        <taxon>Candidatus Aeolococcaceae</taxon>
        <taxon>Candidatus Aeolococcus</taxon>
    </lineage>
</organism>
<keyword evidence="2" id="KW-0808">Transferase</keyword>
<dbReference type="AlphaFoldDB" id="A0A2W5Z317"/>
<dbReference type="SUPFAM" id="SSF53756">
    <property type="entry name" value="UDP-Glycosyltransferase/glycogen phosphorylase"/>
    <property type="match status" value="1"/>
</dbReference>
<evidence type="ECO:0000259" key="4">
    <source>
        <dbReference type="Pfam" id="PF00534"/>
    </source>
</evidence>
<protein>
    <submittedName>
        <fullName evidence="6">Glycosyltransferase</fullName>
    </submittedName>
</protein>
<dbReference type="PANTHER" id="PTHR12526:SF510">
    <property type="entry name" value="D-INOSITOL 3-PHOSPHATE GLYCOSYLTRANSFERASE"/>
    <property type="match status" value="1"/>
</dbReference>
<sequence>MPGSPSTSTPPRRERRWSRCTSGCSHPRADDVRILHVIQELGHGGAEQVVRRLSEASLARGDAVAIACAGEVSLPRGADRLRLPMIARRPDRTLATAWRIRRFAASWRPDVIHAHNPGIALATALAARRGASWPALVTLHGVPPEDDRATARLLRWTRLPVVACGPGVAASLHAHGLEPLTTICNGIAAPPPAADQGALRREWGLPTDLRLVMAAGRLVPQKRHDVALSAIATLPHAALVIVGDGPLRSALERQIGELRLAPRVRLVGARSDARALLAAADVVVQPSDWEGLPLVVLEAMRAARPVVASSVPGLRELIRDGEDGLLVPPDDAVALATSVTRVLGDERLARHLGDTAARRVEREFSEIAMVEAYRSLWGALAARRAG</sequence>
<dbReference type="Proteomes" id="UP000248724">
    <property type="component" value="Unassembled WGS sequence"/>
</dbReference>
<dbReference type="EMBL" id="QHBU01000196">
    <property type="protein sequence ID" value="PZR79620.1"/>
    <property type="molecule type" value="Genomic_DNA"/>
</dbReference>
<dbReference type="Pfam" id="PF13439">
    <property type="entry name" value="Glyco_transf_4"/>
    <property type="match status" value="1"/>
</dbReference>
<feature type="compositionally biased region" description="Low complexity" evidence="3">
    <location>
        <begin position="1"/>
        <end position="10"/>
    </location>
</feature>
<feature type="region of interest" description="Disordered" evidence="3">
    <location>
        <begin position="1"/>
        <end position="22"/>
    </location>
</feature>
<evidence type="ECO:0000313" key="6">
    <source>
        <dbReference type="EMBL" id="PZR79620.1"/>
    </source>
</evidence>
<keyword evidence="1" id="KW-0328">Glycosyltransferase</keyword>
<feature type="domain" description="Glycosyltransferase subfamily 4-like N-terminal" evidence="5">
    <location>
        <begin position="44"/>
        <end position="187"/>
    </location>
</feature>
<evidence type="ECO:0000256" key="2">
    <source>
        <dbReference type="ARBA" id="ARBA00022679"/>
    </source>
</evidence>
<gene>
    <name evidence="6" type="ORF">DLM65_10120</name>
</gene>
<evidence type="ECO:0000256" key="1">
    <source>
        <dbReference type="ARBA" id="ARBA00022676"/>
    </source>
</evidence>